<evidence type="ECO:0000313" key="9">
    <source>
        <dbReference type="Proteomes" id="UP001630127"/>
    </source>
</evidence>
<gene>
    <name evidence="8" type="ORF">ACH5RR_016347</name>
</gene>
<evidence type="ECO:0008006" key="10">
    <source>
        <dbReference type="Google" id="ProtNLM"/>
    </source>
</evidence>
<dbReference type="Pfam" id="PF09790">
    <property type="entry name" value="Hyccin"/>
    <property type="match status" value="1"/>
</dbReference>
<dbReference type="Proteomes" id="UP001630127">
    <property type="component" value="Unassembled WGS sequence"/>
</dbReference>
<proteinExistence type="inferred from homology"/>
<accession>A0ABD2ZW34</accession>
<sequence length="362" mass="39984">MSDDDLDTIAPHSTFDDDTTTTATTTATAEDTKPTKPHITWCDSYTKAQATIESLSSILPNIPQSLISSETPATSLLDDPEIAREFSRLLRQPNSGLGDNNLCRWLYDTFQTNQPALQLVVLRFLPILAGVYLSRASLHKPLAGFEAVLLALYAHETTSRNGQAITVSIPDISHSSIYHETTKQISKNVSTELNIAVICPSLEPHGTVRSTRRARIVGVALELYYSKISQMPVDSKIEFCEFCKIWAGENGDVYSAMEVLEEGNREKEKEGSKEGRINLPWEILQPILRILGHCLMGPEKNNKELSKAACDACRSLYARCLHDLNPKAILATGSLLKLAKMASELNDEDDHTEIAQTNVISL</sequence>
<evidence type="ECO:0000256" key="5">
    <source>
        <dbReference type="ARBA" id="ARBA00023136"/>
    </source>
</evidence>
<name>A0ABD2ZW34_9GENT</name>
<organism evidence="8 9">
    <name type="scientific">Cinchona calisaya</name>
    <dbReference type="NCBI Taxonomy" id="153742"/>
    <lineage>
        <taxon>Eukaryota</taxon>
        <taxon>Viridiplantae</taxon>
        <taxon>Streptophyta</taxon>
        <taxon>Embryophyta</taxon>
        <taxon>Tracheophyta</taxon>
        <taxon>Spermatophyta</taxon>
        <taxon>Magnoliopsida</taxon>
        <taxon>eudicotyledons</taxon>
        <taxon>Gunneridae</taxon>
        <taxon>Pentapetalae</taxon>
        <taxon>asterids</taxon>
        <taxon>lamiids</taxon>
        <taxon>Gentianales</taxon>
        <taxon>Rubiaceae</taxon>
        <taxon>Cinchonoideae</taxon>
        <taxon>Cinchoneae</taxon>
        <taxon>Cinchona</taxon>
    </lineage>
</organism>
<comment type="similarity">
    <text evidence="6">Belongs to the Hyccin family.</text>
</comment>
<evidence type="ECO:0000256" key="4">
    <source>
        <dbReference type="ARBA" id="ARBA00022490"/>
    </source>
</evidence>
<keyword evidence="3" id="KW-1003">Cell membrane</keyword>
<dbReference type="GO" id="GO:0005886">
    <property type="term" value="C:plasma membrane"/>
    <property type="evidence" value="ECO:0007669"/>
    <property type="project" value="UniProtKB-SubCell"/>
</dbReference>
<dbReference type="AlphaFoldDB" id="A0ABD2ZW34"/>
<dbReference type="PANTHER" id="PTHR31220:SF10">
    <property type="entry name" value="HYCCIN"/>
    <property type="match status" value="1"/>
</dbReference>
<evidence type="ECO:0000256" key="2">
    <source>
        <dbReference type="ARBA" id="ARBA00004514"/>
    </source>
</evidence>
<evidence type="ECO:0000256" key="1">
    <source>
        <dbReference type="ARBA" id="ARBA00004236"/>
    </source>
</evidence>
<evidence type="ECO:0000313" key="8">
    <source>
        <dbReference type="EMBL" id="KAL3523513.1"/>
    </source>
</evidence>
<feature type="compositionally biased region" description="Low complexity" evidence="7">
    <location>
        <begin position="20"/>
        <end position="29"/>
    </location>
</feature>
<dbReference type="InterPro" id="IPR018619">
    <property type="entry name" value="Hyccin"/>
</dbReference>
<dbReference type="PANTHER" id="PTHR31220">
    <property type="entry name" value="HYCCIN RELATED"/>
    <property type="match status" value="1"/>
</dbReference>
<feature type="region of interest" description="Disordered" evidence="7">
    <location>
        <begin position="1"/>
        <end position="34"/>
    </location>
</feature>
<reference evidence="8 9" key="1">
    <citation type="submission" date="2024-11" db="EMBL/GenBank/DDBJ databases">
        <title>A near-complete genome assembly of Cinchona calisaya.</title>
        <authorList>
            <person name="Lian D.C."/>
            <person name="Zhao X.W."/>
            <person name="Wei L."/>
        </authorList>
    </citation>
    <scope>NUCLEOTIDE SEQUENCE [LARGE SCALE GENOMIC DNA]</scope>
    <source>
        <tissue evidence="8">Nenye</tissue>
    </source>
</reference>
<keyword evidence="5" id="KW-0472">Membrane</keyword>
<comment type="subcellular location">
    <subcellularLocation>
        <location evidence="1">Cell membrane</location>
    </subcellularLocation>
    <subcellularLocation>
        <location evidence="2">Cytoplasm</location>
        <location evidence="2">Cytosol</location>
    </subcellularLocation>
</comment>
<evidence type="ECO:0000256" key="7">
    <source>
        <dbReference type="SAM" id="MobiDB-lite"/>
    </source>
</evidence>
<protein>
    <recommendedName>
        <fullName evidence="10">Hyccin</fullName>
    </recommendedName>
</protein>
<keyword evidence="4" id="KW-0963">Cytoplasm</keyword>
<comment type="caution">
    <text evidence="8">The sequence shown here is derived from an EMBL/GenBank/DDBJ whole genome shotgun (WGS) entry which is preliminary data.</text>
</comment>
<dbReference type="EMBL" id="JBJUIK010000007">
    <property type="protein sequence ID" value="KAL3523513.1"/>
    <property type="molecule type" value="Genomic_DNA"/>
</dbReference>
<evidence type="ECO:0000256" key="3">
    <source>
        <dbReference type="ARBA" id="ARBA00022475"/>
    </source>
</evidence>
<dbReference type="GO" id="GO:0005829">
    <property type="term" value="C:cytosol"/>
    <property type="evidence" value="ECO:0007669"/>
    <property type="project" value="UniProtKB-SubCell"/>
</dbReference>
<keyword evidence="9" id="KW-1185">Reference proteome</keyword>
<evidence type="ECO:0000256" key="6">
    <source>
        <dbReference type="ARBA" id="ARBA00034482"/>
    </source>
</evidence>